<dbReference type="PRINTS" id="PR01438">
    <property type="entry name" value="UNVRSLSTRESS"/>
</dbReference>
<dbReference type="SUPFAM" id="SSF52402">
    <property type="entry name" value="Adenine nucleotide alpha hydrolases-like"/>
    <property type="match status" value="2"/>
</dbReference>
<dbReference type="EMBL" id="VWSF01000029">
    <property type="protein sequence ID" value="KAA5539940.1"/>
    <property type="molecule type" value="Genomic_DNA"/>
</dbReference>
<dbReference type="CDD" id="cd00293">
    <property type="entry name" value="USP-like"/>
    <property type="match status" value="2"/>
</dbReference>
<gene>
    <name evidence="3" type="ORF">F0145_23405</name>
</gene>
<evidence type="ECO:0000259" key="2">
    <source>
        <dbReference type="Pfam" id="PF00582"/>
    </source>
</evidence>
<comment type="similarity">
    <text evidence="1">Belongs to the universal stress protein A family.</text>
</comment>
<keyword evidence="4" id="KW-1185">Reference proteome</keyword>
<evidence type="ECO:0000313" key="3">
    <source>
        <dbReference type="EMBL" id="KAA5539940.1"/>
    </source>
</evidence>
<evidence type="ECO:0000313" key="4">
    <source>
        <dbReference type="Proteomes" id="UP000323426"/>
    </source>
</evidence>
<protein>
    <submittedName>
        <fullName evidence="3">Universal stress protein</fullName>
    </submittedName>
</protein>
<dbReference type="RefSeq" id="WP_150092600.1">
    <property type="nucleotide sequence ID" value="NZ_VWSF01000029.1"/>
</dbReference>
<comment type="caution">
    <text evidence="3">The sequence shown here is derived from an EMBL/GenBank/DDBJ whole genome shotgun (WGS) entry which is preliminary data.</text>
</comment>
<dbReference type="Proteomes" id="UP000323426">
    <property type="component" value="Unassembled WGS sequence"/>
</dbReference>
<feature type="domain" description="UspA" evidence="2">
    <location>
        <begin position="1"/>
        <end position="147"/>
    </location>
</feature>
<sequence>MKTILCPTDFSAGAENAVLYANEMAQYMDARLVLFHSVFAPAAEVVSYGSGPYTRSGKDLAYEDAQKRKLEALKSTLESTDWCMPVQYETKLHYGLTKDTIPQIIQELNADLVVIGNEGADSLKEIFVGSVAAEIIKNATCPVLIIPPKATFKPLRKIVFATDLKGEPFLDVHSVINLASLFEADILFLHIIPEAGTANEEFAQAELDRLHKQFPYQNATFYAEPNAHIEEGISQFCRLHHADMLVMGYHPRTFWQHLFTQDYTQEMAYHTYLPLLVIHYRQ</sequence>
<proteinExistence type="inferred from homology"/>
<dbReference type="InterPro" id="IPR014729">
    <property type="entry name" value="Rossmann-like_a/b/a_fold"/>
</dbReference>
<dbReference type="Pfam" id="PF00582">
    <property type="entry name" value="Usp"/>
    <property type="match status" value="1"/>
</dbReference>
<dbReference type="AlphaFoldDB" id="A0A5M6CZT5"/>
<dbReference type="Gene3D" id="3.40.50.620">
    <property type="entry name" value="HUPs"/>
    <property type="match status" value="2"/>
</dbReference>
<dbReference type="InterPro" id="IPR006016">
    <property type="entry name" value="UspA"/>
</dbReference>
<dbReference type="InterPro" id="IPR006015">
    <property type="entry name" value="Universal_stress_UspA"/>
</dbReference>
<evidence type="ECO:0000256" key="1">
    <source>
        <dbReference type="ARBA" id="ARBA00008791"/>
    </source>
</evidence>
<dbReference type="PANTHER" id="PTHR46268:SF6">
    <property type="entry name" value="UNIVERSAL STRESS PROTEIN UP12"/>
    <property type="match status" value="1"/>
</dbReference>
<name>A0A5M6CZT5_9BACT</name>
<organism evidence="3 4">
    <name type="scientific">Adhaeribacter rhizoryzae</name>
    <dbReference type="NCBI Taxonomy" id="2607907"/>
    <lineage>
        <taxon>Bacteria</taxon>
        <taxon>Pseudomonadati</taxon>
        <taxon>Bacteroidota</taxon>
        <taxon>Cytophagia</taxon>
        <taxon>Cytophagales</taxon>
        <taxon>Hymenobacteraceae</taxon>
        <taxon>Adhaeribacter</taxon>
    </lineage>
</organism>
<accession>A0A5M6CZT5</accession>
<reference evidence="3 4" key="1">
    <citation type="submission" date="2019-09" db="EMBL/GenBank/DDBJ databases">
        <title>Genome sequence and assembly of Adhaeribacter sp.</title>
        <authorList>
            <person name="Chhetri G."/>
        </authorList>
    </citation>
    <scope>NUCLEOTIDE SEQUENCE [LARGE SCALE GENOMIC DNA]</scope>
    <source>
        <strain evidence="3 4">DK36</strain>
    </source>
</reference>
<dbReference type="PANTHER" id="PTHR46268">
    <property type="entry name" value="STRESS RESPONSE PROTEIN NHAX"/>
    <property type="match status" value="1"/>
</dbReference>